<evidence type="ECO:0000256" key="4">
    <source>
        <dbReference type="ARBA" id="ARBA00022691"/>
    </source>
</evidence>
<dbReference type="Pfam" id="PF00145">
    <property type="entry name" value="DNA_methylase"/>
    <property type="match status" value="1"/>
</dbReference>
<gene>
    <name evidence="5" type="ORF">MNBD_BACTEROID03-1792</name>
</gene>
<dbReference type="InterPro" id="IPR050390">
    <property type="entry name" value="C5-Methyltransferase"/>
</dbReference>
<dbReference type="InterPro" id="IPR001525">
    <property type="entry name" value="C5_MeTfrase"/>
</dbReference>
<dbReference type="EC" id="2.1.1.37" evidence="1"/>
<dbReference type="PRINTS" id="PR00105">
    <property type="entry name" value="C5METTRFRASE"/>
</dbReference>
<dbReference type="GO" id="GO:0003677">
    <property type="term" value="F:DNA binding"/>
    <property type="evidence" value="ECO:0007669"/>
    <property type="project" value="TreeGrafter"/>
</dbReference>
<dbReference type="PROSITE" id="PS51679">
    <property type="entry name" value="SAM_MT_C5"/>
    <property type="match status" value="1"/>
</dbReference>
<dbReference type="EMBL" id="UOEL01000097">
    <property type="protein sequence ID" value="VAW12962.1"/>
    <property type="molecule type" value="Genomic_DNA"/>
</dbReference>
<dbReference type="GO" id="GO:0003886">
    <property type="term" value="F:DNA (cytosine-5-)-methyltransferase activity"/>
    <property type="evidence" value="ECO:0007669"/>
    <property type="project" value="UniProtKB-EC"/>
</dbReference>
<sequence length="408" mass="46715">MISTPVKQYKFPKESLMLLQEPQMKLFEEEFKASQKKEFIGIKFNKRGYTVNDKVESIIDSKIQTIGFFSGAGGLDIGSQLAGSKVISSLDFDRDSVATMKANKYFAHSKHFLNDIKQMNASDYSQIIKANNPEKLILVGGPPCQPFSKAGYWVTHKNRLGSEDPRNMIGQYLRVVEELKPDGFLLENVESLLHPKNVKAVQDLEEAIDRLGYKYIVYRANSLDFGVPQKRKRVFFIATKKEIIGDPIKTHGSFKDLIINSDLFPHERVIDWIGKFDTDKYFEPEELTTGKTYDEELKQIPPGKNYFALTERDGHPNPKFEANKRFWNFLLKLHPNLPSWTIAAQPGPWVGPFHWNNRRLRVPEIAALQTFPEDYHFVGSRRSIQKQIGNAVPSLLGEAMVKYLISII</sequence>
<evidence type="ECO:0000256" key="2">
    <source>
        <dbReference type="ARBA" id="ARBA00022603"/>
    </source>
</evidence>
<dbReference type="SUPFAM" id="SSF53335">
    <property type="entry name" value="S-adenosyl-L-methionine-dependent methyltransferases"/>
    <property type="match status" value="1"/>
</dbReference>
<reference evidence="5" key="1">
    <citation type="submission" date="2018-06" db="EMBL/GenBank/DDBJ databases">
        <authorList>
            <person name="Zhirakovskaya E."/>
        </authorList>
    </citation>
    <scope>NUCLEOTIDE SEQUENCE</scope>
</reference>
<keyword evidence="2 5" id="KW-0489">Methyltransferase</keyword>
<protein>
    <recommendedName>
        <fullName evidence="1">DNA (cytosine-5-)-methyltransferase</fullName>
        <ecNumber evidence="1">2.1.1.37</ecNumber>
    </recommendedName>
</protein>
<accession>A0A3B0TER6</accession>
<proteinExistence type="predicted"/>
<dbReference type="PANTHER" id="PTHR10629">
    <property type="entry name" value="CYTOSINE-SPECIFIC METHYLTRANSFERASE"/>
    <property type="match status" value="1"/>
</dbReference>
<dbReference type="GO" id="GO:0044027">
    <property type="term" value="P:negative regulation of gene expression via chromosomal CpG island methylation"/>
    <property type="evidence" value="ECO:0007669"/>
    <property type="project" value="TreeGrafter"/>
</dbReference>
<keyword evidence="4" id="KW-0949">S-adenosyl-L-methionine</keyword>
<keyword evidence="3 5" id="KW-0808">Transferase</keyword>
<dbReference type="InterPro" id="IPR029063">
    <property type="entry name" value="SAM-dependent_MTases_sf"/>
</dbReference>
<organism evidence="5">
    <name type="scientific">hydrothermal vent metagenome</name>
    <dbReference type="NCBI Taxonomy" id="652676"/>
    <lineage>
        <taxon>unclassified sequences</taxon>
        <taxon>metagenomes</taxon>
        <taxon>ecological metagenomes</taxon>
    </lineage>
</organism>
<dbReference type="PANTHER" id="PTHR10629:SF52">
    <property type="entry name" value="DNA (CYTOSINE-5)-METHYLTRANSFERASE 1"/>
    <property type="match status" value="1"/>
</dbReference>
<dbReference type="Gene3D" id="3.90.120.10">
    <property type="entry name" value="DNA Methylase, subunit A, domain 2"/>
    <property type="match status" value="1"/>
</dbReference>
<dbReference type="NCBIfam" id="TIGR00675">
    <property type="entry name" value="dcm"/>
    <property type="match status" value="1"/>
</dbReference>
<evidence type="ECO:0000313" key="5">
    <source>
        <dbReference type="EMBL" id="VAW12962.1"/>
    </source>
</evidence>
<name>A0A3B0TER6_9ZZZZ</name>
<dbReference type="Gene3D" id="3.40.50.150">
    <property type="entry name" value="Vaccinia Virus protein VP39"/>
    <property type="match status" value="1"/>
</dbReference>
<evidence type="ECO:0000256" key="1">
    <source>
        <dbReference type="ARBA" id="ARBA00011975"/>
    </source>
</evidence>
<dbReference type="AlphaFoldDB" id="A0A3B0TER6"/>
<evidence type="ECO:0000256" key="3">
    <source>
        <dbReference type="ARBA" id="ARBA00022679"/>
    </source>
</evidence>
<dbReference type="GO" id="GO:0032259">
    <property type="term" value="P:methylation"/>
    <property type="evidence" value="ECO:0007669"/>
    <property type="project" value="UniProtKB-KW"/>
</dbReference>